<feature type="region of interest" description="Disordered" evidence="1">
    <location>
        <begin position="93"/>
        <end position="177"/>
    </location>
</feature>
<dbReference type="RefSeq" id="WP_051038214.1">
    <property type="nucleotide sequence ID" value="NZ_UGRY01000008.1"/>
</dbReference>
<organism evidence="2 3">
    <name type="scientific">Nocardia otitidiscaviarum</name>
    <dbReference type="NCBI Taxonomy" id="1823"/>
    <lineage>
        <taxon>Bacteria</taxon>
        <taxon>Bacillati</taxon>
        <taxon>Actinomycetota</taxon>
        <taxon>Actinomycetes</taxon>
        <taxon>Mycobacteriales</taxon>
        <taxon>Nocardiaceae</taxon>
        <taxon>Nocardia</taxon>
    </lineage>
</organism>
<feature type="compositionally biased region" description="Basic and acidic residues" evidence="1">
    <location>
        <begin position="163"/>
        <end position="174"/>
    </location>
</feature>
<dbReference type="AlphaFoldDB" id="A0A379JLR2"/>
<evidence type="ECO:0000313" key="2">
    <source>
        <dbReference type="EMBL" id="SUD49542.1"/>
    </source>
</evidence>
<accession>A0A379JLR2</accession>
<sequence length="314" mass="34382">MELEADEQAQLPDDLRDYIPESRRDDASLWDCIEAVRTHLESREDRQSAAAAVKALQLIAAHREAVDRAESDLIQQVIARGWTWEELGTALGKRSRQSMQQHAKRVGARVRQSGSRARPSERNPTEPRSIHMDSAPPQPLLIPTVGEQAADASGVEQAVPRVNSRDDAATRWQHEGPTVPNATGYLWRMDRRAEVLRRAARFCPSCGHTPATMSDLGRLREDLKVSWLHPDPRLPGEVSEVLHCEHCQPSPGETAAVSCLRCDDSGPLLAYTLAAELRATGAVPAAVIAWLADHGWRSLPGGALICPDHPAGAA</sequence>
<evidence type="ECO:0000256" key="1">
    <source>
        <dbReference type="SAM" id="MobiDB-lite"/>
    </source>
</evidence>
<feature type="compositionally biased region" description="Basic and acidic residues" evidence="1">
    <location>
        <begin position="118"/>
        <end position="131"/>
    </location>
</feature>
<protein>
    <submittedName>
        <fullName evidence="2">Uncharacterized protein</fullName>
    </submittedName>
</protein>
<dbReference type="EMBL" id="UGRY01000008">
    <property type="protein sequence ID" value="SUD49542.1"/>
    <property type="molecule type" value="Genomic_DNA"/>
</dbReference>
<dbReference type="OrthoDB" id="4555531at2"/>
<name>A0A379JLR2_9NOCA</name>
<reference evidence="2 3" key="1">
    <citation type="submission" date="2018-06" db="EMBL/GenBank/DDBJ databases">
        <authorList>
            <consortium name="Pathogen Informatics"/>
            <person name="Doyle S."/>
        </authorList>
    </citation>
    <scope>NUCLEOTIDE SEQUENCE [LARGE SCALE GENOMIC DNA]</scope>
    <source>
        <strain evidence="2 3">NCTC1934</strain>
    </source>
</reference>
<evidence type="ECO:0000313" key="3">
    <source>
        <dbReference type="Proteomes" id="UP000255467"/>
    </source>
</evidence>
<keyword evidence="3" id="KW-1185">Reference proteome</keyword>
<dbReference type="Proteomes" id="UP000255467">
    <property type="component" value="Unassembled WGS sequence"/>
</dbReference>
<proteinExistence type="predicted"/>
<gene>
    <name evidence="2" type="ORF">NCTC1934_06896</name>
</gene>